<protein>
    <submittedName>
        <fullName evidence="2">Uncharacterized protein</fullName>
    </submittedName>
</protein>
<dbReference type="Proteomes" id="UP000001023">
    <property type="component" value="Chromosome"/>
</dbReference>
<feature type="region of interest" description="Disordered" evidence="1">
    <location>
        <begin position="220"/>
        <end position="240"/>
    </location>
</feature>
<dbReference type="eggNOG" id="ENOG5030BXW">
    <property type="taxonomic scope" value="Bacteria"/>
</dbReference>
<keyword evidence="3" id="KW-1185">Reference proteome</keyword>
<dbReference type="HOGENOM" id="CLU_096775_0_0_5"/>
<dbReference type="EMBL" id="CP000031">
    <property type="protein sequence ID" value="AAV94033.1"/>
    <property type="molecule type" value="Genomic_DNA"/>
</dbReference>
<evidence type="ECO:0000256" key="1">
    <source>
        <dbReference type="SAM" id="MobiDB-lite"/>
    </source>
</evidence>
<reference evidence="2 3" key="2">
    <citation type="journal article" date="2014" name="Stand. Genomic Sci.">
        <title>An updated genome annotation for the model marine bacterium Ruegeria pomeroyi DSS-3.</title>
        <authorList>
            <person name="Rivers A.R."/>
            <person name="Smith C.B."/>
            <person name="Moran M.A."/>
        </authorList>
    </citation>
    <scope>GENOME REANNOTATION</scope>
    <source>
        <strain evidence="3">ATCC 700808 / DSM 15171 / DSS-3</strain>
    </source>
</reference>
<dbReference type="STRING" id="246200.SPO0727"/>
<reference evidence="2 3" key="1">
    <citation type="journal article" date="2004" name="Nature">
        <title>Genome sequence of Silicibacter pomeroyi reveals adaptations to the marine environment.</title>
        <authorList>
            <person name="Moran M.A."/>
            <person name="Buchan A."/>
            <person name="Gonzalez J.M."/>
            <person name="Heidelberg J.F."/>
            <person name="Whitman W.B."/>
            <person name="Kiene R.P."/>
            <person name="Henriksen J.R."/>
            <person name="King G.M."/>
            <person name="Belas R."/>
            <person name="Fuqua C."/>
            <person name="Brinkac L."/>
            <person name="Lewis M."/>
            <person name="Johri S."/>
            <person name="Weaver B."/>
            <person name="Pai G."/>
            <person name="Eisen J.A."/>
            <person name="Rahe E."/>
            <person name="Sheldon W.M."/>
            <person name="Ye W."/>
            <person name="Miller T.R."/>
            <person name="Carlton J."/>
            <person name="Rasko D.A."/>
            <person name="Paulsen I.T."/>
            <person name="Ren Q."/>
            <person name="Daugherty S.C."/>
            <person name="Deboy R.T."/>
            <person name="Dodson R.J."/>
            <person name="Durkin A.S."/>
            <person name="Madupu R."/>
            <person name="Nelson W.C."/>
            <person name="Sullivan S.A."/>
            <person name="Rosovitz M.J."/>
            <person name="Haft D.H."/>
            <person name="Selengut J."/>
            <person name="Ward N."/>
        </authorList>
    </citation>
    <scope>NUCLEOTIDE SEQUENCE [LARGE SCALE GENOMIC DNA]</scope>
    <source>
        <strain evidence="3">ATCC 700808 / DSM 15171 / DSS-3</strain>
    </source>
</reference>
<gene>
    <name evidence="2" type="ordered locus">SPO0727</name>
</gene>
<sequence>MASRAATSSSDTSAALCHFLPMRLGTGRIRRLHPLQPNACRDAIMIRVLSLLTGLALLAACTAATPDEPLEDLGAFKLGHNVVVASKAQKGPISRDATAEEWETALKAAVGERFSRYQGDQFYHLGISVEGYMLAPPGVPVIYSPKSALIINVTVWDDAGQSKLNPEVEQFTVFEATTGESWLMGSGNARTREEQLMGLSRNAVGEIEDWLVEQHKENGWFAPRPDAEATTGTPVKPAQG</sequence>
<dbReference type="PaxDb" id="246200-SPO0727"/>
<organism evidence="2 3">
    <name type="scientific">Ruegeria pomeroyi (strain ATCC 700808 / DSM 15171 / DSS-3)</name>
    <name type="common">Silicibacter pomeroyi</name>
    <dbReference type="NCBI Taxonomy" id="246200"/>
    <lineage>
        <taxon>Bacteria</taxon>
        <taxon>Pseudomonadati</taxon>
        <taxon>Pseudomonadota</taxon>
        <taxon>Alphaproteobacteria</taxon>
        <taxon>Rhodobacterales</taxon>
        <taxon>Roseobacteraceae</taxon>
        <taxon>Ruegeria</taxon>
    </lineage>
</organism>
<evidence type="ECO:0000313" key="3">
    <source>
        <dbReference type="Proteomes" id="UP000001023"/>
    </source>
</evidence>
<dbReference type="KEGG" id="sil:SPO0727"/>
<proteinExistence type="predicted"/>
<dbReference type="AlphaFoldDB" id="Q5LVH4"/>
<name>Q5LVH4_RUEPO</name>
<evidence type="ECO:0000313" key="2">
    <source>
        <dbReference type="EMBL" id="AAV94033.1"/>
    </source>
</evidence>
<accession>Q5LVH4</accession>